<reference evidence="8" key="1">
    <citation type="submission" date="2024-04" db="EMBL/GenBank/DDBJ databases">
        <authorList>
            <person name="Shaw F."/>
            <person name="Minotto A."/>
        </authorList>
    </citation>
    <scope>NUCLEOTIDE SEQUENCE [LARGE SCALE GENOMIC DNA]</scope>
</reference>
<dbReference type="InterPro" id="IPR001128">
    <property type="entry name" value="Cyt_P450"/>
</dbReference>
<dbReference type="InterPro" id="IPR002403">
    <property type="entry name" value="Cyt_P450_E_grp-IV"/>
</dbReference>
<keyword evidence="6" id="KW-0503">Monooxygenase</keyword>
<keyword evidence="3 6" id="KW-0479">Metal-binding</keyword>
<dbReference type="CDD" id="cd11041">
    <property type="entry name" value="CYP503A1-like"/>
    <property type="match status" value="1"/>
</dbReference>
<evidence type="ECO:0000256" key="1">
    <source>
        <dbReference type="ARBA" id="ARBA00001971"/>
    </source>
</evidence>
<name>A0ABP1D3I4_9APHY</name>
<accession>A0ABP1D3I4</accession>
<gene>
    <name evidence="7" type="ORF">GFSPODELE1_LOCUS4053</name>
</gene>
<protein>
    <recommendedName>
        <fullName evidence="9">Cytochrome P450</fullName>
    </recommendedName>
</protein>
<dbReference type="Gene3D" id="1.10.630.10">
    <property type="entry name" value="Cytochrome P450"/>
    <property type="match status" value="1"/>
</dbReference>
<dbReference type="Pfam" id="PF00067">
    <property type="entry name" value="p450"/>
    <property type="match status" value="1"/>
</dbReference>
<comment type="similarity">
    <text evidence="2 6">Belongs to the cytochrome P450 family.</text>
</comment>
<evidence type="ECO:0000256" key="2">
    <source>
        <dbReference type="ARBA" id="ARBA00010617"/>
    </source>
</evidence>
<keyword evidence="4 6" id="KW-0560">Oxidoreductase</keyword>
<keyword evidence="6" id="KW-0349">Heme</keyword>
<evidence type="ECO:0000256" key="5">
    <source>
        <dbReference type="ARBA" id="ARBA00023004"/>
    </source>
</evidence>
<dbReference type="PANTHER" id="PTHR46206">
    <property type="entry name" value="CYTOCHROME P450"/>
    <property type="match status" value="1"/>
</dbReference>
<evidence type="ECO:0000313" key="8">
    <source>
        <dbReference type="Proteomes" id="UP001497453"/>
    </source>
</evidence>
<sequence>MIASTQYLYTLAIVLPLFILYNKWRATRSLSSVPTIGPSAPILSYIGAFRFVHHAVEMLNEGYQKYKGGMFKIAQLDRWLVIVTSPELIEELRKLPEDAVNFMQAAADTIETRYTFGPVVHYDPFFVGITQAHLTKHLDDIFPEIQEEVMVAFNDLISNVTEEWTQVPALSVAQQVVSRASSRTFVGLPMCRHPGYIGLSVKHALDVTNTRKTLGWFPGMTRYFVTLFTNESQKTVRLAKQYLSPTINERLAAMKELGANWDDKPADMLQWIIEEALARNYDLDVIVQTVLMINFVSIHNTSNSFTHALYHLAAQPEFLVPLREELTSVISEEGLTKAAMSKMRKLDSFLRESQRMNGTGIVHLFRKTFKDVTLSNGVTVPADSYLGTPLLSIQHDEELYPNPEVFDPWRFSNMREGASAEGVKYQYVTTSPEYLAFGHGRHACPGRFFAANEIKTMLCHVILNYDVKFENEGVRPQNYYVFMQSYPSADAKVLFRKRHV</sequence>
<organism evidence="7 8">
    <name type="scientific">Somion occarium</name>
    <dbReference type="NCBI Taxonomy" id="3059160"/>
    <lineage>
        <taxon>Eukaryota</taxon>
        <taxon>Fungi</taxon>
        <taxon>Dikarya</taxon>
        <taxon>Basidiomycota</taxon>
        <taxon>Agaricomycotina</taxon>
        <taxon>Agaricomycetes</taxon>
        <taxon>Polyporales</taxon>
        <taxon>Cerrenaceae</taxon>
        <taxon>Somion</taxon>
    </lineage>
</organism>
<proteinExistence type="inferred from homology"/>
<evidence type="ECO:0008006" key="9">
    <source>
        <dbReference type="Google" id="ProtNLM"/>
    </source>
</evidence>
<dbReference type="InterPro" id="IPR036396">
    <property type="entry name" value="Cyt_P450_sf"/>
</dbReference>
<dbReference type="SUPFAM" id="SSF48264">
    <property type="entry name" value="Cytochrome P450"/>
    <property type="match status" value="1"/>
</dbReference>
<dbReference type="PRINTS" id="PR00465">
    <property type="entry name" value="EP450IV"/>
</dbReference>
<comment type="cofactor">
    <cofactor evidence="1">
        <name>heme</name>
        <dbReference type="ChEBI" id="CHEBI:30413"/>
    </cofactor>
</comment>
<dbReference type="EMBL" id="OZ037945">
    <property type="protein sequence ID" value="CAL1702455.1"/>
    <property type="molecule type" value="Genomic_DNA"/>
</dbReference>
<evidence type="ECO:0000256" key="4">
    <source>
        <dbReference type="ARBA" id="ARBA00023002"/>
    </source>
</evidence>
<evidence type="ECO:0000256" key="3">
    <source>
        <dbReference type="ARBA" id="ARBA00022723"/>
    </source>
</evidence>
<evidence type="ECO:0000313" key="7">
    <source>
        <dbReference type="EMBL" id="CAL1702455.1"/>
    </source>
</evidence>
<dbReference type="InterPro" id="IPR017972">
    <property type="entry name" value="Cyt_P450_CS"/>
</dbReference>
<keyword evidence="5 6" id="KW-0408">Iron</keyword>
<evidence type="ECO:0000256" key="6">
    <source>
        <dbReference type="RuleBase" id="RU000461"/>
    </source>
</evidence>
<keyword evidence="8" id="KW-1185">Reference proteome</keyword>
<dbReference type="Proteomes" id="UP001497453">
    <property type="component" value="Chromosome 2"/>
</dbReference>
<dbReference type="PROSITE" id="PS00086">
    <property type="entry name" value="CYTOCHROME_P450"/>
    <property type="match status" value="1"/>
</dbReference>